<dbReference type="EMBL" id="UYSU01042188">
    <property type="protein sequence ID" value="VDM03629.1"/>
    <property type="molecule type" value="Genomic_DNA"/>
</dbReference>
<sequence length="101" mass="10950">MLNAEHLASTYTCAPVAIGPATILAVHTDQSASRITHTRSRWMPPEDRTVSHTWNAADAAAGSALVRQPTSSKPLYDIAVQNKLSSQLASHFESLLIRNRA</sequence>
<evidence type="ECO:0000313" key="2">
    <source>
        <dbReference type="Proteomes" id="UP000275846"/>
    </source>
</evidence>
<dbReference type="Proteomes" id="UP000275846">
    <property type="component" value="Unassembled WGS sequence"/>
</dbReference>
<protein>
    <submittedName>
        <fullName evidence="1 3">Uncharacterized protein</fullName>
    </submittedName>
</protein>
<accession>A0A183TL95</accession>
<dbReference type="AlphaFoldDB" id="A0A183TL95"/>
<evidence type="ECO:0000313" key="1">
    <source>
        <dbReference type="EMBL" id="VDM03629.1"/>
    </source>
</evidence>
<name>A0A183TL95_SCHSO</name>
<dbReference type="WBParaSite" id="SSLN_0001789801-mRNA-1">
    <property type="protein sequence ID" value="SSLN_0001789801-mRNA-1"/>
    <property type="gene ID" value="SSLN_0001789801"/>
</dbReference>
<proteinExistence type="predicted"/>
<reference evidence="3" key="1">
    <citation type="submission" date="2016-06" db="UniProtKB">
        <authorList>
            <consortium name="WormBaseParasite"/>
        </authorList>
    </citation>
    <scope>IDENTIFICATION</scope>
</reference>
<gene>
    <name evidence="1" type="ORF">SSLN_LOCUS17243</name>
</gene>
<organism evidence="3">
    <name type="scientific">Schistocephalus solidus</name>
    <name type="common">Tapeworm</name>
    <dbReference type="NCBI Taxonomy" id="70667"/>
    <lineage>
        <taxon>Eukaryota</taxon>
        <taxon>Metazoa</taxon>
        <taxon>Spiralia</taxon>
        <taxon>Lophotrochozoa</taxon>
        <taxon>Platyhelminthes</taxon>
        <taxon>Cestoda</taxon>
        <taxon>Eucestoda</taxon>
        <taxon>Diphyllobothriidea</taxon>
        <taxon>Diphyllobothriidae</taxon>
        <taxon>Schistocephalus</taxon>
    </lineage>
</organism>
<reference evidence="1 2" key="2">
    <citation type="submission" date="2018-11" db="EMBL/GenBank/DDBJ databases">
        <authorList>
            <consortium name="Pathogen Informatics"/>
        </authorList>
    </citation>
    <scope>NUCLEOTIDE SEQUENCE [LARGE SCALE GENOMIC DNA]</scope>
    <source>
        <strain evidence="1 2">NST_G2</strain>
    </source>
</reference>
<evidence type="ECO:0000313" key="3">
    <source>
        <dbReference type="WBParaSite" id="SSLN_0001789801-mRNA-1"/>
    </source>
</evidence>
<keyword evidence="2" id="KW-1185">Reference proteome</keyword>